<dbReference type="HOGENOM" id="CLU_021108_4_1_1"/>
<proteinExistence type="predicted"/>
<feature type="region of interest" description="Disordered" evidence="1">
    <location>
        <begin position="683"/>
        <end position="710"/>
    </location>
</feature>
<feature type="compositionally biased region" description="Polar residues" evidence="1">
    <location>
        <begin position="60"/>
        <end position="73"/>
    </location>
</feature>
<gene>
    <name evidence="2" type="ORF">M413DRAFT_155754</name>
</gene>
<evidence type="ECO:0000256" key="1">
    <source>
        <dbReference type="SAM" id="MobiDB-lite"/>
    </source>
</evidence>
<protein>
    <submittedName>
        <fullName evidence="2">Uncharacterized protein</fullName>
    </submittedName>
</protein>
<dbReference type="STRING" id="686832.A0A0C2YIK8"/>
<dbReference type="OrthoDB" id="3222453at2759"/>
<dbReference type="Proteomes" id="UP000053424">
    <property type="component" value="Unassembled WGS sequence"/>
</dbReference>
<feature type="region of interest" description="Disordered" evidence="1">
    <location>
        <begin position="379"/>
        <end position="426"/>
    </location>
</feature>
<feature type="compositionally biased region" description="Polar residues" evidence="1">
    <location>
        <begin position="379"/>
        <end position="391"/>
    </location>
</feature>
<feature type="compositionally biased region" description="Polar residues" evidence="1">
    <location>
        <begin position="398"/>
        <end position="424"/>
    </location>
</feature>
<feature type="region of interest" description="Disordered" evidence="1">
    <location>
        <begin position="49"/>
        <end position="73"/>
    </location>
</feature>
<evidence type="ECO:0000313" key="3">
    <source>
        <dbReference type="Proteomes" id="UP000053424"/>
    </source>
</evidence>
<sequence length="710" mass="77268">MSASLLQAPDTVAISGGQFNSTLGHHVTINLNQVASEGSISERSVKATLAPTPPRDSFPGPSNSSSAPEANISSTSTGISVCVETNLRNHLDVPPQKSNEIYERHLWLKGRGFPLWIPEPNRRLSRAYRKKGVNIGDVGIITPSGGFSFLFNICVPSDNPINPRLLPEGFAPIYPPLDVLDVIEFEEFKSGSYLASSSIENSQSGSDARGLVFETSASEGAILTMPEGAVAYDLENIPAFRDYVAANVEKWYKFVNGVRGREAKNGDVRLVIGCDKTTSWGMAALANVTQHKVSQLKFKATEDSRVKPSRPLYTWDYSGMAEVKVGPDAKEVNALRSDDPLDATPPSDEEFCNQCLFIRTLNATLNDEEWKALNDNLGSTNVIDSSSSSRTIFPETPPRSQKGTRGTPSNVSQSHSSIGTQRTDTQLEEEVESIFLRGESDTLWIDQLDVPTLPSRLPHPNIESEGHEGRGQISTTPCAIVNHPSDGLNKLLLKKFPECKMVVTEDSHWYAMVKEDDDNLPGPESLLDRVLSIYDIQVTNGILFLEGNPEPPKNSNSTHKGSKPRATVKQSSSQAAHLKGRSLTSGIVASRVTAPRRKTQPPPSVNAAEDDDGDSSSVCGSSDGLDSLWDNAITSEGGFTDYLTEVSEAELQRQAEDRAALLALTQAEELEFELARQKLRNVPLQPPKSWNPTPNNAATKAQPLPANIRK</sequence>
<reference evidence="3" key="2">
    <citation type="submission" date="2015-01" db="EMBL/GenBank/DDBJ databases">
        <title>Evolutionary Origins and Diversification of the Mycorrhizal Mutualists.</title>
        <authorList>
            <consortium name="DOE Joint Genome Institute"/>
            <consortium name="Mycorrhizal Genomics Consortium"/>
            <person name="Kohler A."/>
            <person name="Kuo A."/>
            <person name="Nagy L.G."/>
            <person name="Floudas D."/>
            <person name="Copeland A."/>
            <person name="Barry K.W."/>
            <person name="Cichocki N."/>
            <person name="Veneault-Fourrey C."/>
            <person name="LaButti K."/>
            <person name="Lindquist E.A."/>
            <person name="Lipzen A."/>
            <person name="Lundell T."/>
            <person name="Morin E."/>
            <person name="Murat C."/>
            <person name="Riley R."/>
            <person name="Ohm R."/>
            <person name="Sun H."/>
            <person name="Tunlid A."/>
            <person name="Henrissat B."/>
            <person name="Grigoriev I.V."/>
            <person name="Hibbett D.S."/>
            <person name="Martin F."/>
        </authorList>
    </citation>
    <scope>NUCLEOTIDE SEQUENCE [LARGE SCALE GENOMIC DNA]</scope>
    <source>
        <strain evidence="3">h7</strain>
    </source>
</reference>
<name>A0A0C2YIK8_HEBCY</name>
<feature type="compositionally biased region" description="Polar residues" evidence="1">
    <location>
        <begin position="688"/>
        <end position="699"/>
    </location>
</feature>
<keyword evidence="3" id="KW-1185">Reference proteome</keyword>
<accession>A0A0C2YIK8</accession>
<organism evidence="2 3">
    <name type="scientific">Hebeloma cylindrosporum</name>
    <dbReference type="NCBI Taxonomy" id="76867"/>
    <lineage>
        <taxon>Eukaryota</taxon>
        <taxon>Fungi</taxon>
        <taxon>Dikarya</taxon>
        <taxon>Basidiomycota</taxon>
        <taxon>Agaricomycotina</taxon>
        <taxon>Agaricomycetes</taxon>
        <taxon>Agaricomycetidae</taxon>
        <taxon>Agaricales</taxon>
        <taxon>Agaricineae</taxon>
        <taxon>Hymenogastraceae</taxon>
        <taxon>Hebeloma</taxon>
    </lineage>
</organism>
<feature type="region of interest" description="Disordered" evidence="1">
    <location>
        <begin position="545"/>
        <end position="623"/>
    </location>
</feature>
<evidence type="ECO:0000313" key="2">
    <source>
        <dbReference type="EMBL" id="KIM40912.1"/>
    </source>
</evidence>
<dbReference type="EMBL" id="KN831781">
    <property type="protein sequence ID" value="KIM40912.1"/>
    <property type="molecule type" value="Genomic_DNA"/>
</dbReference>
<dbReference type="AlphaFoldDB" id="A0A0C2YIK8"/>
<reference evidence="2 3" key="1">
    <citation type="submission" date="2014-04" db="EMBL/GenBank/DDBJ databases">
        <authorList>
            <consortium name="DOE Joint Genome Institute"/>
            <person name="Kuo A."/>
            <person name="Gay G."/>
            <person name="Dore J."/>
            <person name="Kohler A."/>
            <person name="Nagy L.G."/>
            <person name="Floudas D."/>
            <person name="Copeland A."/>
            <person name="Barry K.W."/>
            <person name="Cichocki N."/>
            <person name="Veneault-Fourrey C."/>
            <person name="LaButti K."/>
            <person name="Lindquist E.A."/>
            <person name="Lipzen A."/>
            <person name="Lundell T."/>
            <person name="Morin E."/>
            <person name="Murat C."/>
            <person name="Sun H."/>
            <person name="Tunlid A."/>
            <person name="Henrissat B."/>
            <person name="Grigoriev I.V."/>
            <person name="Hibbett D.S."/>
            <person name="Martin F."/>
            <person name="Nordberg H.P."/>
            <person name="Cantor M.N."/>
            <person name="Hua S.X."/>
        </authorList>
    </citation>
    <scope>NUCLEOTIDE SEQUENCE [LARGE SCALE GENOMIC DNA]</scope>
    <source>
        <strain evidence="3">h7</strain>
    </source>
</reference>